<accession>A0A1I0YSQ2</accession>
<evidence type="ECO:0000313" key="2">
    <source>
        <dbReference type="EMBL" id="SFB16232.1"/>
    </source>
</evidence>
<evidence type="ECO:0000313" key="3">
    <source>
        <dbReference type="Proteomes" id="UP000198642"/>
    </source>
</evidence>
<dbReference type="InterPro" id="IPR034660">
    <property type="entry name" value="DinB/YfiT-like"/>
</dbReference>
<evidence type="ECO:0000259" key="1">
    <source>
        <dbReference type="Pfam" id="PF12867"/>
    </source>
</evidence>
<dbReference type="NCBIfam" id="NF009807">
    <property type="entry name" value="PRK13291.1"/>
    <property type="match status" value="1"/>
</dbReference>
<organism evidence="2 3">
    <name type="scientific">Lentibacillus halodurans</name>
    <dbReference type="NCBI Taxonomy" id="237679"/>
    <lineage>
        <taxon>Bacteria</taxon>
        <taxon>Bacillati</taxon>
        <taxon>Bacillota</taxon>
        <taxon>Bacilli</taxon>
        <taxon>Bacillales</taxon>
        <taxon>Bacillaceae</taxon>
        <taxon>Lentibacillus</taxon>
    </lineage>
</organism>
<dbReference type="Gene3D" id="1.20.120.450">
    <property type="entry name" value="dinb family like domain"/>
    <property type="match status" value="1"/>
</dbReference>
<feature type="domain" description="DinB-like" evidence="1">
    <location>
        <begin position="74"/>
        <end position="202"/>
    </location>
</feature>
<dbReference type="STRING" id="237679.SAMN04488072_108146"/>
<dbReference type="Proteomes" id="UP000198642">
    <property type="component" value="Unassembled WGS sequence"/>
</dbReference>
<name>A0A1I0YSQ2_9BACI</name>
<gene>
    <name evidence="2" type="ORF">SAMN04488072_108146</name>
</gene>
<protein>
    <submittedName>
        <fullName evidence="2">Uncharacterized damage-inducible protein DinB (Forms a four-helix bundle)</fullName>
    </submittedName>
</protein>
<dbReference type="EMBL" id="FOJW01000008">
    <property type="protein sequence ID" value="SFB16232.1"/>
    <property type="molecule type" value="Genomic_DNA"/>
</dbReference>
<dbReference type="AlphaFoldDB" id="A0A1I0YSQ2"/>
<reference evidence="2 3" key="1">
    <citation type="submission" date="2016-10" db="EMBL/GenBank/DDBJ databases">
        <authorList>
            <person name="de Groot N.N."/>
        </authorList>
    </citation>
    <scope>NUCLEOTIDE SEQUENCE [LARGE SCALE GENOMIC DNA]</scope>
    <source>
        <strain evidence="2 3">CGMCC 1.3702</strain>
    </source>
</reference>
<proteinExistence type="predicted"/>
<sequence length="208" mass="24284">MNTARIVYLKLLTKYSNRKWIKFWNLQSFKSKKREKRIKMDVRYPIGKLQVPEKVTFENLQEWLKQIETYTIRLGETVDSLSDEELSKTYRDGSWTVRQLVHHIADSQLNMYQRLKLALTGESATVPAFDEEKWAIQPDTKLPVECSIKMLEGINERIVSLGHSLTAEQLDRTFVHQINGKITVATKVAKLAWHEEHHLAHIKIALSK</sequence>
<keyword evidence="3" id="KW-1185">Reference proteome</keyword>
<dbReference type="InterPro" id="IPR024775">
    <property type="entry name" value="DinB-like"/>
</dbReference>
<dbReference type="SUPFAM" id="SSF109854">
    <property type="entry name" value="DinB/YfiT-like putative metalloenzymes"/>
    <property type="match status" value="1"/>
</dbReference>
<dbReference type="Pfam" id="PF12867">
    <property type="entry name" value="DinB_2"/>
    <property type="match status" value="1"/>
</dbReference>